<organism evidence="2 3">
    <name type="scientific">Rhodofomes roseus</name>
    <dbReference type="NCBI Taxonomy" id="34475"/>
    <lineage>
        <taxon>Eukaryota</taxon>
        <taxon>Fungi</taxon>
        <taxon>Dikarya</taxon>
        <taxon>Basidiomycota</taxon>
        <taxon>Agaricomycotina</taxon>
        <taxon>Agaricomycetes</taxon>
        <taxon>Polyporales</taxon>
        <taxon>Rhodofomes</taxon>
    </lineage>
</organism>
<evidence type="ECO:0000313" key="2">
    <source>
        <dbReference type="EMBL" id="KAH9843742.1"/>
    </source>
</evidence>
<dbReference type="PANTHER" id="PTHR11695">
    <property type="entry name" value="ALCOHOL DEHYDROGENASE RELATED"/>
    <property type="match status" value="1"/>
</dbReference>
<feature type="compositionally biased region" description="Basic and acidic residues" evidence="1">
    <location>
        <begin position="163"/>
        <end position="173"/>
    </location>
</feature>
<name>A0ABQ8KZ27_9APHY</name>
<feature type="compositionally biased region" description="Basic residues" evidence="1">
    <location>
        <begin position="255"/>
        <end position="265"/>
    </location>
</feature>
<dbReference type="RefSeq" id="XP_047784552.1">
    <property type="nucleotide sequence ID" value="XM_047919931.1"/>
</dbReference>
<comment type="caution">
    <text evidence="2">The sequence shown here is derived from an EMBL/GenBank/DDBJ whole genome shotgun (WGS) entry which is preliminary data.</text>
</comment>
<dbReference type="EMBL" id="JADCUA010000001">
    <property type="protein sequence ID" value="KAH9843742.1"/>
    <property type="molecule type" value="Genomic_DNA"/>
</dbReference>
<protein>
    <submittedName>
        <fullName evidence="2">Uncharacterized protein</fullName>
    </submittedName>
</protein>
<feature type="compositionally biased region" description="Polar residues" evidence="1">
    <location>
        <begin position="658"/>
        <end position="673"/>
    </location>
</feature>
<accession>A0ABQ8KZ27</accession>
<feature type="compositionally biased region" description="Low complexity" evidence="1">
    <location>
        <begin position="60"/>
        <end position="85"/>
    </location>
</feature>
<sequence>MLFEPQALATALLPIHGRPKLKSSIAPPTLSRDSSFDLDFALTPGPLTRTSSEVEPPPSAVVSRSSSDSSLSSSSALSASPPVSDQDAASLFDSGATTSTRITTPLGSVGQPKSDEGHDEAITILSSSRKARPLSIDLSPASLQPRPSVRHDRRASHPTSPLRSDEDWAKDVRWLVPSGPAPTAPSRTKPLQNAQNADSPVRIARPLHPDLLPPLPTDAMPIPAPHQLERQAFSDLTSVAGTATARPRPKEQRNSRHSSSRHSKTRMSALWEEDESEYSDWGASSADVSRASTPAPTPFADGYMGERAGTSTPPIGWGYAGIGSMSGPVVTSGVGAVGHGPLHPEFRNSLHRRPSMSESNLLDRFKHDPEPPSPTESPDVRFQDYARRRRNHLRSVSLSNPSAPSLGQQVTLSSSLPTHSIPAPFPISEPGHGSGSVGYTSLTLPHAAYTGKSGKTRLDGQVDLVRSGKAQSSMATVEIVRGVAASVGSSPLSKTRRRLSFSVGIGKNGRRREKESETPAHLRATLPLPVAFTAHIPPPSFVSMDHILVQIFAVGLDGVDSLIVQEKAEKRGSAGSVRGKKRGFIPGRSFVGRAVECGFDVDNAVCKRGEWVVGLLDVRKCGALAEYVVIDRHRMCRCKQPRTKGATLFPPRQRTRTRTLSLPPQGSVPSPTQSGVMLPASNQLTPQDLALIPLCGLPAHRAVRSFADVIAARKSKGGRARILILNAHDGASAMALQMLAKKKVDVCAQIPESAVRDVDESEESSEGSNSGASLTRRERVETRVRGWGAGEVFVGEPLAVLEQLFEEERSFDGVLDTVGGVEIWEAAQRLLATYPSMSCAVSDVEDNADDGRKKKVFVCPAQFTTLVGDMPSRAIPSANDNIRMGLRSLRRAVSTSQAPAKGSNPNGTWGRRRAKVKRMVGYAWVSVAADVDEGEDVRDSLAAVVEMVEGNKVRPWVGADDDEDRVVTFERAPEAFRRDADGPRGVLQDAGTCVVKIGAWS</sequence>
<dbReference type="InterPro" id="IPR050700">
    <property type="entry name" value="YIM1/Zinc_Alcohol_DH_Fams"/>
</dbReference>
<feature type="region of interest" description="Disordered" evidence="1">
    <location>
        <begin position="133"/>
        <end position="199"/>
    </location>
</feature>
<gene>
    <name evidence="2" type="ORF">C8Q71DRAFT_696732</name>
</gene>
<feature type="region of interest" description="Disordered" evidence="1">
    <location>
        <begin position="755"/>
        <end position="777"/>
    </location>
</feature>
<feature type="region of interest" description="Disordered" evidence="1">
    <location>
        <begin position="98"/>
        <end position="117"/>
    </location>
</feature>
<evidence type="ECO:0000313" key="3">
    <source>
        <dbReference type="Proteomes" id="UP000814176"/>
    </source>
</evidence>
<keyword evidence="3" id="KW-1185">Reference proteome</keyword>
<evidence type="ECO:0000256" key="1">
    <source>
        <dbReference type="SAM" id="MobiDB-lite"/>
    </source>
</evidence>
<feature type="region of interest" description="Disordered" evidence="1">
    <location>
        <begin position="284"/>
        <end position="307"/>
    </location>
</feature>
<dbReference type="PANTHER" id="PTHR11695:SF294">
    <property type="entry name" value="RETICULON-4-INTERACTING PROTEIN 1, MITOCHONDRIAL"/>
    <property type="match status" value="1"/>
</dbReference>
<feature type="compositionally biased region" description="Polar residues" evidence="1">
    <location>
        <begin position="185"/>
        <end position="198"/>
    </location>
</feature>
<dbReference type="Gene3D" id="3.40.50.720">
    <property type="entry name" value="NAD(P)-binding Rossmann-like Domain"/>
    <property type="match status" value="1"/>
</dbReference>
<feature type="region of interest" description="Disordered" evidence="1">
    <location>
        <begin position="644"/>
        <end position="673"/>
    </location>
</feature>
<reference evidence="2 3" key="1">
    <citation type="journal article" date="2021" name="Environ. Microbiol.">
        <title>Gene family expansions and transcriptome signatures uncover fungal adaptations to wood decay.</title>
        <authorList>
            <person name="Hage H."/>
            <person name="Miyauchi S."/>
            <person name="Viragh M."/>
            <person name="Drula E."/>
            <person name="Min B."/>
            <person name="Chaduli D."/>
            <person name="Navarro D."/>
            <person name="Favel A."/>
            <person name="Norest M."/>
            <person name="Lesage-Meessen L."/>
            <person name="Balint B."/>
            <person name="Merenyi Z."/>
            <person name="de Eugenio L."/>
            <person name="Morin E."/>
            <person name="Martinez A.T."/>
            <person name="Baldrian P."/>
            <person name="Stursova M."/>
            <person name="Martinez M.J."/>
            <person name="Novotny C."/>
            <person name="Magnuson J.K."/>
            <person name="Spatafora J.W."/>
            <person name="Maurice S."/>
            <person name="Pangilinan J."/>
            <person name="Andreopoulos W."/>
            <person name="LaButti K."/>
            <person name="Hundley H."/>
            <person name="Na H."/>
            <person name="Kuo A."/>
            <person name="Barry K."/>
            <person name="Lipzen A."/>
            <person name="Henrissat B."/>
            <person name="Riley R."/>
            <person name="Ahrendt S."/>
            <person name="Nagy L.G."/>
            <person name="Grigoriev I.V."/>
            <person name="Martin F."/>
            <person name="Rosso M.N."/>
        </authorList>
    </citation>
    <scope>NUCLEOTIDE SEQUENCE [LARGE SCALE GENOMIC DNA]</scope>
    <source>
        <strain evidence="2 3">CIRM-BRFM 1785</strain>
    </source>
</reference>
<dbReference type="SUPFAM" id="SSF50129">
    <property type="entry name" value="GroES-like"/>
    <property type="match status" value="1"/>
</dbReference>
<feature type="region of interest" description="Disordered" evidence="1">
    <location>
        <begin position="242"/>
        <end position="271"/>
    </location>
</feature>
<dbReference type="InterPro" id="IPR011032">
    <property type="entry name" value="GroES-like_sf"/>
</dbReference>
<dbReference type="Gene3D" id="3.90.180.10">
    <property type="entry name" value="Medium-chain alcohol dehydrogenases, catalytic domain"/>
    <property type="match status" value="1"/>
</dbReference>
<feature type="region of interest" description="Disordered" evidence="1">
    <location>
        <begin position="19"/>
        <end position="91"/>
    </location>
</feature>
<feature type="region of interest" description="Disordered" evidence="1">
    <location>
        <begin position="362"/>
        <end position="382"/>
    </location>
</feature>
<dbReference type="Proteomes" id="UP000814176">
    <property type="component" value="Unassembled WGS sequence"/>
</dbReference>
<proteinExistence type="predicted"/>
<dbReference type="GeneID" id="72000663"/>
<feature type="region of interest" description="Disordered" evidence="1">
    <location>
        <begin position="204"/>
        <end position="223"/>
    </location>
</feature>